<dbReference type="RefSeq" id="WP_354619622.1">
    <property type="nucleotide sequence ID" value="NZ_JBEWYP010000012.1"/>
</dbReference>
<evidence type="ECO:0000256" key="11">
    <source>
        <dbReference type="PIRNR" id="PIRNR006268"/>
    </source>
</evidence>
<dbReference type="InterPro" id="IPR003374">
    <property type="entry name" value="ApbE-like_sf"/>
</dbReference>
<evidence type="ECO:0000256" key="3">
    <source>
        <dbReference type="ARBA" id="ARBA00016337"/>
    </source>
</evidence>
<dbReference type="InterPro" id="IPR024932">
    <property type="entry name" value="ApbE"/>
</dbReference>
<evidence type="ECO:0000256" key="12">
    <source>
        <dbReference type="RuleBase" id="RU363002"/>
    </source>
</evidence>
<comment type="cofactor">
    <cofactor evidence="1 12">
        <name>Mg(2+)</name>
        <dbReference type="ChEBI" id="CHEBI:18420"/>
    </cofactor>
</comment>
<keyword evidence="12" id="KW-0449">Lipoprotein</keyword>
<evidence type="ECO:0000256" key="6">
    <source>
        <dbReference type="ARBA" id="ARBA00022723"/>
    </source>
</evidence>
<keyword evidence="5 11" id="KW-0808">Transferase</keyword>
<comment type="caution">
    <text evidence="13">The sequence shown here is derived from an EMBL/GenBank/DDBJ whole genome shotgun (WGS) entry which is preliminary data.</text>
</comment>
<sequence>MKNLLSILAVVVVLSSCAPKSEWVKNFNSGSALGTSYHITYISKEKLDFQREIDSVFEVINKSMSTYMPTSDISKINMGDTTVVVDHMFRDVFELSKEIHARTNGYFDPTVGSLVNAWGFGPGKQVQLDSLKVDSILQYVGFDKVGITVNNRINKADANIYFDFNAIAKGYAIDRLALMLEKHDITDYLVEVGGEIVAKGVNKVKEKEWVVGIDNPAGDDQPKILINLKNTALASSGNYRKFRIDSITGNKFVHTIDPKTGYTKNSNILAASVIANSCAKADGYATGLMAMDLEASKKVLENDPNLEAYIIFLDNQGKTQSYVTKGFKARLLE</sequence>
<keyword evidence="6 11" id="KW-0479">Metal-binding</keyword>
<keyword evidence="8 11" id="KW-0460">Magnesium</keyword>
<dbReference type="PIRSF" id="PIRSF006268">
    <property type="entry name" value="ApbE"/>
    <property type="match status" value="1"/>
</dbReference>
<reference evidence="13 14" key="1">
    <citation type="submission" date="2024-07" db="EMBL/GenBank/DDBJ databases">
        <title>The genome sequence of type strain Sediminicola luteus GDMCC 1.2596T.</title>
        <authorList>
            <person name="Liu Y."/>
        </authorList>
    </citation>
    <scope>NUCLEOTIDE SEQUENCE [LARGE SCALE GENOMIC DNA]</scope>
    <source>
        <strain evidence="13 14">GDMCC 1.2596</strain>
    </source>
</reference>
<evidence type="ECO:0000256" key="7">
    <source>
        <dbReference type="ARBA" id="ARBA00022827"/>
    </source>
</evidence>
<dbReference type="PROSITE" id="PS51257">
    <property type="entry name" value="PROKAR_LIPOPROTEIN"/>
    <property type="match status" value="1"/>
</dbReference>
<comment type="function">
    <text evidence="12">Flavin transferase that catalyzes the transfer of the FMN moiety of FAD and its covalent binding to the hydroxyl group of a threonine residue in a target flavoprotein.</text>
</comment>
<comment type="similarity">
    <text evidence="11 12">Belongs to the ApbE family.</text>
</comment>
<evidence type="ECO:0000313" key="13">
    <source>
        <dbReference type="EMBL" id="MET7030836.1"/>
    </source>
</evidence>
<protein>
    <recommendedName>
        <fullName evidence="3 11">FAD:protein FMN transferase</fullName>
        <ecNumber evidence="2 11">2.7.1.180</ecNumber>
    </recommendedName>
    <alternativeName>
        <fullName evidence="9 11">Flavin transferase</fullName>
    </alternativeName>
</protein>
<keyword evidence="12" id="KW-1003">Cell membrane</keyword>
<gene>
    <name evidence="13" type="ORF">ABXZ32_15635</name>
</gene>
<dbReference type="SUPFAM" id="SSF143631">
    <property type="entry name" value="ApbE-like"/>
    <property type="match status" value="1"/>
</dbReference>
<keyword evidence="12" id="KW-0472">Membrane</keyword>
<evidence type="ECO:0000256" key="10">
    <source>
        <dbReference type="ARBA" id="ARBA00048540"/>
    </source>
</evidence>
<dbReference type="Proteomes" id="UP001549773">
    <property type="component" value="Unassembled WGS sequence"/>
</dbReference>
<evidence type="ECO:0000313" key="14">
    <source>
        <dbReference type="Proteomes" id="UP001549773"/>
    </source>
</evidence>
<keyword evidence="14" id="KW-1185">Reference proteome</keyword>
<keyword evidence="7 11" id="KW-0274">FAD</keyword>
<keyword evidence="12" id="KW-0997">Cell inner membrane</keyword>
<dbReference type="EMBL" id="JBEWYP010000012">
    <property type="protein sequence ID" value="MET7030836.1"/>
    <property type="molecule type" value="Genomic_DNA"/>
</dbReference>
<accession>A0ABV2TZW3</accession>
<evidence type="ECO:0000256" key="8">
    <source>
        <dbReference type="ARBA" id="ARBA00022842"/>
    </source>
</evidence>
<dbReference type="Pfam" id="PF02424">
    <property type="entry name" value="ApbE"/>
    <property type="match status" value="1"/>
</dbReference>
<keyword evidence="4 11" id="KW-0285">Flavoprotein</keyword>
<evidence type="ECO:0000256" key="2">
    <source>
        <dbReference type="ARBA" id="ARBA00011955"/>
    </source>
</evidence>
<evidence type="ECO:0000256" key="5">
    <source>
        <dbReference type="ARBA" id="ARBA00022679"/>
    </source>
</evidence>
<dbReference type="PANTHER" id="PTHR30040">
    <property type="entry name" value="THIAMINE BIOSYNTHESIS LIPOPROTEIN APBE"/>
    <property type="match status" value="1"/>
</dbReference>
<name>A0ABV2TZW3_9FLAO</name>
<comment type="subcellular location">
    <subcellularLocation>
        <location evidence="12">Cell inner membrane</location>
        <topology evidence="12">Lipid-anchor</topology>
        <orientation evidence="12">Periplasmic side</orientation>
    </subcellularLocation>
</comment>
<dbReference type="GO" id="GO:0016740">
    <property type="term" value="F:transferase activity"/>
    <property type="evidence" value="ECO:0007669"/>
    <property type="project" value="UniProtKB-KW"/>
</dbReference>
<dbReference type="PANTHER" id="PTHR30040:SF2">
    <property type="entry name" value="FAD:PROTEIN FMN TRANSFERASE"/>
    <property type="match status" value="1"/>
</dbReference>
<evidence type="ECO:0000256" key="9">
    <source>
        <dbReference type="ARBA" id="ARBA00031306"/>
    </source>
</evidence>
<proteinExistence type="inferred from homology"/>
<organism evidence="13 14">
    <name type="scientific">Sediminicola luteus</name>
    <dbReference type="NCBI Taxonomy" id="319238"/>
    <lineage>
        <taxon>Bacteria</taxon>
        <taxon>Pseudomonadati</taxon>
        <taxon>Bacteroidota</taxon>
        <taxon>Flavobacteriia</taxon>
        <taxon>Flavobacteriales</taxon>
        <taxon>Flavobacteriaceae</taxon>
        <taxon>Sediminicola</taxon>
    </lineage>
</organism>
<evidence type="ECO:0000256" key="4">
    <source>
        <dbReference type="ARBA" id="ARBA00022630"/>
    </source>
</evidence>
<dbReference type="EC" id="2.7.1.180" evidence="2 11"/>
<comment type="catalytic activity">
    <reaction evidence="10 11 12">
        <text>L-threonyl-[protein] + FAD = FMN-L-threonyl-[protein] + AMP + H(+)</text>
        <dbReference type="Rhea" id="RHEA:36847"/>
        <dbReference type="Rhea" id="RHEA-COMP:11060"/>
        <dbReference type="Rhea" id="RHEA-COMP:11061"/>
        <dbReference type="ChEBI" id="CHEBI:15378"/>
        <dbReference type="ChEBI" id="CHEBI:30013"/>
        <dbReference type="ChEBI" id="CHEBI:57692"/>
        <dbReference type="ChEBI" id="CHEBI:74257"/>
        <dbReference type="ChEBI" id="CHEBI:456215"/>
        <dbReference type="EC" id="2.7.1.180"/>
    </reaction>
</comment>
<evidence type="ECO:0000256" key="1">
    <source>
        <dbReference type="ARBA" id="ARBA00001946"/>
    </source>
</evidence>
<dbReference type="Gene3D" id="3.10.520.10">
    <property type="entry name" value="ApbE-like domains"/>
    <property type="match status" value="1"/>
</dbReference>